<sequence length="100" mass="11090">MCKCEIWIEQKSVSGDKLYEWINNTNCIEIYEFVEGESDLRGKARVGNFEKAYLGNVNLTGAILLNGDFTDANFTGAKLDGTVWKGAKIVGAKFEGSMKK</sequence>
<dbReference type="EMBL" id="NVGE01000059">
    <property type="protein sequence ID" value="PFZ21630.1"/>
    <property type="molecule type" value="Genomic_DNA"/>
</dbReference>
<dbReference type="Pfam" id="PF00805">
    <property type="entry name" value="Pentapeptide"/>
    <property type="match status" value="1"/>
</dbReference>
<evidence type="ECO:0000313" key="1">
    <source>
        <dbReference type="EMBL" id="PFZ21630.1"/>
    </source>
</evidence>
<dbReference type="Proteomes" id="UP000223311">
    <property type="component" value="Unassembled WGS sequence"/>
</dbReference>
<comment type="caution">
    <text evidence="1">The sequence shown here is derived from an EMBL/GenBank/DDBJ whole genome shotgun (WGS) entry which is preliminary data.</text>
</comment>
<dbReference type="InterPro" id="IPR001646">
    <property type="entry name" value="5peptide_repeat"/>
</dbReference>
<accession>A0A2B6DT27</accession>
<name>A0A2B6DT27_9BACI</name>
<proteinExistence type="predicted"/>
<evidence type="ECO:0000313" key="2">
    <source>
        <dbReference type="Proteomes" id="UP000223311"/>
    </source>
</evidence>
<reference evidence="1 2" key="1">
    <citation type="submission" date="2017-09" db="EMBL/GenBank/DDBJ databases">
        <title>Large-scale bioinformatics analysis of Bacillus genomes uncovers conserved roles of natural products in bacterial physiology.</title>
        <authorList>
            <consortium name="Agbiome Team Llc"/>
            <person name="Bleich R.M."/>
            <person name="Grubbs K.J."/>
            <person name="Santa Maria K.C."/>
            <person name="Allen S.E."/>
            <person name="Farag S."/>
            <person name="Shank E.A."/>
            <person name="Bowers A."/>
        </authorList>
    </citation>
    <scope>NUCLEOTIDE SEQUENCE [LARGE SCALE GENOMIC DNA]</scope>
    <source>
        <strain evidence="1 2">AFS080080</strain>
    </source>
</reference>
<dbReference type="Gene3D" id="2.160.20.80">
    <property type="entry name" value="E3 ubiquitin-protein ligase SopA"/>
    <property type="match status" value="1"/>
</dbReference>
<protein>
    <recommendedName>
        <fullName evidence="3">Pentapeptide repeat-containing protein</fullName>
    </recommendedName>
</protein>
<gene>
    <name evidence="1" type="ORF">COL66_27195</name>
</gene>
<organism evidence="1 2">
    <name type="scientific">Bacillus wiedmannii</name>
    <dbReference type="NCBI Taxonomy" id="1890302"/>
    <lineage>
        <taxon>Bacteria</taxon>
        <taxon>Bacillati</taxon>
        <taxon>Bacillota</taxon>
        <taxon>Bacilli</taxon>
        <taxon>Bacillales</taxon>
        <taxon>Bacillaceae</taxon>
        <taxon>Bacillus</taxon>
        <taxon>Bacillus cereus group</taxon>
    </lineage>
</organism>
<dbReference type="AlphaFoldDB" id="A0A2B6DT27"/>
<dbReference type="SUPFAM" id="SSF141571">
    <property type="entry name" value="Pentapeptide repeat-like"/>
    <property type="match status" value="1"/>
</dbReference>
<evidence type="ECO:0008006" key="3">
    <source>
        <dbReference type="Google" id="ProtNLM"/>
    </source>
</evidence>